<dbReference type="Proteomes" id="UP000013201">
    <property type="component" value="Unassembled WGS sequence"/>
</dbReference>
<evidence type="ECO:0000313" key="2">
    <source>
        <dbReference type="Proteomes" id="UP000013201"/>
    </source>
</evidence>
<evidence type="ECO:0000313" key="1">
    <source>
        <dbReference type="EMBL" id="CCW18419.1"/>
    </source>
</evidence>
<sequence length="37" mass="4385">MHWPIRDMVAGSRSLRTAFFSDPEDNIFQILKKKYSV</sequence>
<reference evidence="1 2" key="1">
    <citation type="submission" date="2013-03" db="EMBL/GenBank/DDBJ databases">
        <authorList>
            <person name="Le V."/>
        </authorList>
    </citation>
    <scope>NUCLEOTIDE SEQUENCE [LARGE SCALE GENOMIC DNA]</scope>
    <source>
        <strain evidence="1 2">BiD32</strain>
    </source>
</reference>
<dbReference type="EMBL" id="CAVK010000139">
    <property type="protein sequence ID" value="CCW18419.1"/>
    <property type="molecule type" value="Genomic_DNA"/>
</dbReference>
<dbReference type="AlphaFoldDB" id="N1MNV6"/>
<organism evidence="1 2">
    <name type="scientific">Sphingobium indicum BiD32</name>
    <dbReference type="NCBI Taxonomy" id="1301087"/>
    <lineage>
        <taxon>Bacteria</taxon>
        <taxon>Pseudomonadati</taxon>
        <taxon>Pseudomonadota</taxon>
        <taxon>Alphaproteobacteria</taxon>
        <taxon>Sphingomonadales</taxon>
        <taxon>Sphingomonadaceae</taxon>
        <taxon>Sphingobium</taxon>
    </lineage>
</organism>
<proteinExistence type="predicted"/>
<protein>
    <submittedName>
        <fullName evidence="1">Uncharacterized protein</fullName>
    </submittedName>
</protein>
<name>N1MNV6_9SPHN</name>
<comment type="caution">
    <text evidence="1">The sequence shown here is derived from an EMBL/GenBank/DDBJ whole genome shotgun (WGS) entry which is preliminary data.</text>
</comment>
<gene>
    <name evidence="1" type="ORF">EBBID32_27720</name>
</gene>
<accession>N1MNV6</accession>
<reference evidence="2" key="2">
    <citation type="submission" date="2013-04" db="EMBL/GenBank/DDBJ databases">
        <title>Bisphenol A degrading Sphingobium sp. strain BiD32.</title>
        <authorList>
            <person name="Nielsen J.L."/>
            <person name="Zhou N.A."/>
            <person name="Kjeldal H."/>
        </authorList>
    </citation>
    <scope>NUCLEOTIDE SEQUENCE [LARGE SCALE GENOMIC DNA]</scope>
    <source>
        <strain evidence="2">BiD32</strain>
    </source>
</reference>
<keyword evidence="2" id="KW-1185">Reference proteome</keyword>